<keyword evidence="1" id="KW-0472">Membrane</keyword>
<keyword evidence="1" id="KW-1133">Transmembrane helix</keyword>
<reference evidence="2 3" key="1">
    <citation type="submission" date="2015-10" db="EMBL/GenBank/DDBJ databases">
        <title>Erysipelothrix larvae sp. LV19 isolated from the larval gut of the rhinoceros beetle, Trypoxylus dichotomus.</title>
        <authorList>
            <person name="Lim S."/>
            <person name="Kim B.-C."/>
        </authorList>
    </citation>
    <scope>NUCLEOTIDE SEQUENCE [LARGE SCALE GENOMIC DNA]</scope>
    <source>
        <strain evidence="2 3">LV19</strain>
    </source>
</reference>
<feature type="transmembrane region" description="Helical" evidence="1">
    <location>
        <begin position="12"/>
        <end position="29"/>
    </location>
</feature>
<feature type="transmembrane region" description="Helical" evidence="1">
    <location>
        <begin position="35"/>
        <end position="54"/>
    </location>
</feature>
<evidence type="ECO:0000256" key="1">
    <source>
        <dbReference type="SAM" id="Phobius"/>
    </source>
</evidence>
<gene>
    <name evidence="2" type="ORF">AOC36_01475</name>
</gene>
<name>A0A120JTF1_9FIRM</name>
<dbReference type="SUPFAM" id="SSF48452">
    <property type="entry name" value="TPR-like"/>
    <property type="match status" value="1"/>
</dbReference>
<keyword evidence="1" id="KW-0812">Transmembrane</keyword>
<sequence length="259" mass="30741">MWFIKKHLKLIGKSLLYLGFLFVIFTLWTSQNSTLMKGVLTLIMVFVLMSNILYDYLKKLNEDLQIALVVECDLDKVSSIMERIKRFDVFKGMKPTLILTQTLVYLDAHNPQGCINHIKEHESFFTGHPDYLLIHYHSLFKSYVYLGDVDEATENYTQLQRFKQTSKKKNDISQLYSWHEIDADYYHITKSYKKSLEAYKAVDLKRYNNRECIHYYYGRACLELDMKHRSNIRKYCKQIEDINKDSPYIGALNAYDETI</sequence>
<organism evidence="2 3">
    <name type="scientific">Erysipelothrix larvae</name>
    <dbReference type="NCBI Taxonomy" id="1514105"/>
    <lineage>
        <taxon>Bacteria</taxon>
        <taxon>Bacillati</taxon>
        <taxon>Bacillota</taxon>
        <taxon>Erysipelotrichia</taxon>
        <taxon>Erysipelotrichales</taxon>
        <taxon>Erysipelotrichaceae</taxon>
        <taxon>Erysipelothrix</taxon>
    </lineage>
</organism>
<dbReference type="KEGG" id="erl:AOC36_01475"/>
<dbReference type="InterPro" id="IPR011990">
    <property type="entry name" value="TPR-like_helical_dom_sf"/>
</dbReference>
<dbReference type="OrthoDB" id="1648205at2"/>
<evidence type="ECO:0000313" key="3">
    <source>
        <dbReference type="Proteomes" id="UP000063781"/>
    </source>
</evidence>
<dbReference type="AlphaFoldDB" id="A0A120JTF1"/>
<keyword evidence="3" id="KW-1185">Reference proteome</keyword>
<accession>A0A120JTF1</accession>
<protein>
    <submittedName>
        <fullName evidence="2">Uncharacterized protein</fullName>
    </submittedName>
</protein>
<dbReference type="RefSeq" id="WP_067630415.1">
    <property type="nucleotide sequence ID" value="NZ_CP013213.1"/>
</dbReference>
<evidence type="ECO:0000313" key="2">
    <source>
        <dbReference type="EMBL" id="AMC92703.1"/>
    </source>
</evidence>
<dbReference type="STRING" id="1514105.AOC36_01475"/>
<proteinExistence type="predicted"/>
<dbReference type="Proteomes" id="UP000063781">
    <property type="component" value="Chromosome"/>
</dbReference>
<dbReference type="EMBL" id="CP013213">
    <property type="protein sequence ID" value="AMC92703.1"/>
    <property type="molecule type" value="Genomic_DNA"/>
</dbReference>